<dbReference type="AlphaFoldDB" id="T1H5U5"/>
<evidence type="ECO:0000259" key="1">
    <source>
        <dbReference type="PROSITE" id="PS50853"/>
    </source>
</evidence>
<dbReference type="InterPro" id="IPR003961">
    <property type="entry name" value="FN3_dom"/>
</dbReference>
<dbReference type="Pfam" id="PF00041">
    <property type="entry name" value="fn3"/>
    <property type="match status" value="1"/>
</dbReference>
<dbReference type="HOGENOM" id="CLU_1631257_0_0_1"/>
<dbReference type="PROSITE" id="PS50853">
    <property type="entry name" value="FN3"/>
    <property type="match status" value="1"/>
</dbReference>
<organism evidence="2 3">
    <name type="scientific">Megaselia scalaris</name>
    <name type="common">Humpbacked fly</name>
    <name type="synonym">Phora scalaris</name>
    <dbReference type="NCBI Taxonomy" id="36166"/>
    <lineage>
        <taxon>Eukaryota</taxon>
        <taxon>Metazoa</taxon>
        <taxon>Ecdysozoa</taxon>
        <taxon>Arthropoda</taxon>
        <taxon>Hexapoda</taxon>
        <taxon>Insecta</taxon>
        <taxon>Pterygota</taxon>
        <taxon>Neoptera</taxon>
        <taxon>Endopterygota</taxon>
        <taxon>Diptera</taxon>
        <taxon>Brachycera</taxon>
        <taxon>Muscomorpha</taxon>
        <taxon>Platypezoidea</taxon>
        <taxon>Phoridae</taxon>
        <taxon>Megaseliini</taxon>
        <taxon>Megaselia</taxon>
    </lineage>
</organism>
<dbReference type="Gene3D" id="2.60.40.10">
    <property type="entry name" value="Immunoglobulins"/>
    <property type="match status" value="1"/>
</dbReference>
<dbReference type="EnsemblMetazoa" id="MESCA012078-RA">
    <property type="protein sequence ID" value="MESCA012078-PA"/>
    <property type="gene ID" value="MESCA012078"/>
</dbReference>
<dbReference type="Proteomes" id="UP000015102">
    <property type="component" value="Unassembled WGS sequence"/>
</dbReference>
<keyword evidence="3" id="KW-1185">Reference proteome</keyword>
<evidence type="ECO:0000313" key="2">
    <source>
        <dbReference type="EnsemblMetazoa" id="MESCA012078-PA"/>
    </source>
</evidence>
<proteinExistence type="predicted"/>
<dbReference type="STRING" id="36166.T1H5U5"/>
<evidence type="ECO:0000313" key="3">
    <source>
        <dbReference type="Proteomes" id="UP000015102"/>
    </source>
</evidence>
<reference evidence="3" key="1">
    <citation type="submission" date="2013-02" db="EMBL/GenBank/DDBJ databases">
        <authorList>
            <person name="Hughes D."/>
        </authorList>
    </citation>
    <scope>NUCLEOTIDE SEQUENCE</scope>
    <source>
        <strain>Durham</strain>
        <strain evidence="3">NC isolate 2 -- Noor lab</strain>
    </source>
</reference>
<dbReference type="SUPFAM" id="SSF49265">
    <property type="entry name" value="Fibronectin type III"/>
    <property type="match status" value="1"/>
</dbReference>
<protein>
    <recommendedName>
        <fullName evidence="1">Fibronectin type-III domain-containing protein</fullName>
    </recommendedName>
</protein>
<name>T1H5U5_MEGSC</name>
<dbReference type="InterPro" id="IPR013783">
    <property type="entry name" value="Ig-like_fold"/>
</dbReference>
<accession>T1H5U5</accession>
<sequence>MVVNSNGPSNDTNSWETQVFAPPEDLIATSQLEFELPGLEPKITLVLRDLGTQPSSQIYTVKTPPERTITPPTISDYRPDFQDIMKNVEDPELNASQTNSTWLRLGWKKMSDEQMEYVDGLQIRYKELTAMLYDATPLIHRSLNSYTIENLKPDTGYEFGLYY</sequence>
<dbReference type="InterPro" id="IPR036116">
    <property type="entry name" value="FN3_sf"/>
</dbReference>
<reference evidence="2" key="2">
    <citation type="submission" date="2015-06" db="UniProtKB">
        <authorList>
            <consortium name="EnsemblMetazoa"/>
        </authorList>
    </citation>
    <scope>IDENTIFICATION</scope>
</reference>
<dbReference type="CDD" id="cd00063">
    <property type="entry name" value="FN3"/>
    <property type="match status" value="1"/>
</dbReference>
<feature type="domain" description="Fibronectin type-III" evidence="1">
    <location>
        <begin position="87"/>
        <end position="163"/>
    </location>
</feature>